<dbReference type="NCBIfam" id="NF042414">
    <property type="entry name" value="CLC_0170_fam"/>
    <property type="match status" value="1"/>
</dbReference>
<gene>
    <name evidence="2" type="ORF">KQI88_06655</name>
</gene>
<dbReference type="RefSeq" id="WP_216415572.1">
    <property type="nucleotide sequence ID" value="NZ_JAHLQK010000002.1"/>
</dbReference>
<protein>
    <submittedName>
        <fullName evidence="2">Uncharacterized protein</fullName>
    </submittedName>
</protein>
<accession>A0ABS6G0R7</accession>
<evidence type="ECO:0000256" key="1">
    <source>
        <dbReference type="SAM" id="Phobius"/>
    </source>
</evidence>
<feature type="transmembrane region" description="Helical" evidence="1">
    <location>
        <begin position="6"/>
        <end position="29"/>
    </location>
</feature>
<reference evidence="2 3" key="1">
    <citation type="submission" date="2021-06" db="EMBL/GenBank/DDBJ databases">
        <authorList>
            <person name="Sun Q."/>
            <person name="Li D."/>
        </authorList>
    </citation>
    <scope>NUCLEOTIDE SEQUENCE [LARGE SCALE GENOMIC DNA]</scope>
    <source>
        <strain evidence="2 3">MSJ-5</strain>
    </source>
</reference>
<feature type="transmembrane region" description="Helical" evidence="1">
    <location>
        <begin position="49"/>
        <end position="67"/>
    </location>
</feature>
<organism evidence="2 3">
    <name type="scientific">Alkaliphilus flagellatus</name>
    <dbReference type="NCBI Taxonomy" id="2841507"/>
    <lineage>
        <taxon>Bacteria</taxon>
        <taxon>Bacillati</taxon>
        <taxon>Bacillota</taxon>
        <taxon>Clostridia</taxon>
        <taxon>Peptostreptococcales</taxon>
        <taxon>Natronincolaceae</taxon>
        <taxon>Alkaliphilus</taxon>
    </lineage>
</organism>
<keyword evidence="1" id="KW-0812">Transmembrane</keyword>
<evidence type="ECO:0000313" key="3">
    <source>
        <dbReference type="Proteomes" id="UP000779508"/>
    </source>
</evidence>
<dbReference type="EMBL" id="JAHLQK010000002">
    <property type="protein sequence ID" value="MBU5676092.1"/>
    <property type="molecule type" value="Genomic_DNA"/>
</dbReference>
<proteinExistence type="predicted"/>
<keyword evidence="3" id="KW-1185">Reference proteome</keyword>
<dbReference type="InterPro" id="IPR049971">
    <property type="entry name" value="CLC_0170-like"/>
</dbReference>
<keyword evidence="1" id="KW-1133">Transmembrane helix</keyword>
<comment type="caution">
    <text evidence="2">The sequence shown here is derived from an EMBL/GenBank/DDBJ whole genome shotgun (WGS) entry which is preliminary data.</text>
</comment>
<dbReference type="Proteomes" id="UP000779508">
    <property type="component" value="Unassembled WGS sequence"/>
</dbReference>
<evidence type="ECO:0000313" key="2">
    <source>
        <dbReference type="EMBL" id="MBU5676092.1"/>
    </source>
</evidence>
<sequence length="68" mass="7878">MNIILYYIRTLFNVNMLVIFILVGLFLLLRDVPLLKKKKLNKESNIANALAYIYIFGSIALFIIAKMI</sequence>
<keyword evidence="1" id="KW-0472">Membrane</keyword>
<name>A0ABS6G0R7_9FIRM</name>